<dbReference type="SUPFAM" id="SSF56219">
    <property type="entry name" value="DNase I-like"/>
    <property type="match status" value="1"/>
</dbReference>
<dbReference type="PANTHER" id="PTHR35218">
    <property type="entry name" value="RNASE H DOMAIN-CONTAINING PROTEIN"/>
    <property type="match status" value="1"/>
</dbReference>
<dbReference type="Pfam" id="PF03372">
    <property type="entry name" value="Exo_endo_phos"/>
    <property type="match status" value="1"/>
</dbReference>
<dbReference type="Proteomes" id="UP001281410">
    <property type="component" value="Unassembled WGS sequence"/>
</dbReference>
<keyword evidence="3" id="KW-1185">Reference proteome</keyword>
<dbReference type="Gene3D" id="3.60.10.10">
    <property type="entry name" value="Endonuclease/exonuclease/phosphatase"/>
    <property type="match status" value="1"/>
</dbReference>
<dbReference type="AlphaFoldDB" id="A0AAE0EDK2"/>
<name>A0AAE0EDK2_9ROSI</name>
<evidence type="ECO:0000313" key="3">
    <source>
        <dbReference type="Proteomes" id="UP001281410"/>
    </source>
</evidence>
<organism evidence="2 3">
    <name type="scientific">Dipteronia sinensis</name>
    <dbReference type="NCBI Taxonomy" id="43782"/>
    <lineage>
        <taxon>Eukaryota</taxon>
        <taxon>Viridiplantae</taxon>
        <taxon>Streptophyta</taxon>
        <taxon>Embryophyta</taxon>
        <taxon>Tracheophyta</taxon>
        <taxon>Spermatophyta</taxon>
        <taxon>Magnoliopsida</taxon>
        <taxon>eudicotyledons</taxon>
        <taxon>Gunneridae</taxon>
        <taxon>Pentapetalae</taxon>
        <taxon>rosids</taxon>
        <taxon>malvids</taxon>
        <taxon>Sapindales</taxon>
        <taxon>Sapindaceae</taxon>
        <taxon>Hippocastanoideae</taxon>
        <taxon>Acereae</taxon>
        <taxon>Dipteronia</taxon>
    </lineage>
</organism>
<dbReference type="InterPro" id="IPR036691">
    <property type="entry name" value="Endo/exonu/phosph_ase_sf"/>
</dbReference>
<comment type="caution">
    <text evidence="2">The sequence shown here is derived from an EMBL/GenBank/DDBJ whole genome shotgun (WGS) entry which is preliminary data.</text>
</comment>
<protein>
    <recommendedName>
        <fullName evidence="1">Endonuclease/exonuclease/phosphatase domain-containing protein</fullName>
    </recommendedName>
</protein>
<reference evidence="2" key="1">
    <citation type="journal article" date="2023" name="Plant J.">
        <title>Genome sequences and population genomics provide insights into the demographic history, inbreeding, and mutation load of two 'living fossil' tree species of Dipteronia.</title>
        <authorList>
            <person name="Feng Y."/>
            <person name="Comes H.P."/>
            <person name="Chen J."/>
            <person name="Zhu S."/>
            <person name="Lu R."/>
            <person name="Zhang X."/>
            <person name="Li P."/>
            <person name="Qiu J."/>
            <person name="Olsen K.M."/>
            <person name="Qiu Y."/>
        </authorList>
    </citation>
    <scope>NUCLEOTIDE SEQUENCE</scope>
    <source>
        <strain evidence="2">NBL</strain>
    </source>
</reference>
<evidence type="ECO:0000259" key="1">
    <source>
        <dbReference type="Pfam" id="PF03372"/>
    </source>
</evidence>
<dbReference type="GO" id="GO:0003824">
    <property type="term" value="F:catalytic activity"/>
    <property type="evidence" value="ECO:0007669"/>
    <property type="project" value="InterPro"/>
</dbReference>
<evidence type="ECO:0000313" key="2">
    <source>
        <dbReference type="EMBL" id="KAK3224468.1"/>
    </source>
</evidence>
<dbReference type="PANTHER" id="PTHR35218:SF9">
    <property type="entry name" value="ENDONUCLEASE_EXONUCLEASE_PHOSPHATASE DOMAIN-CONTAINING PROTEIN"/>
    <property type="match status" value="1"/>
</dbReference>
<sequence length="181" mass="20275">MLALSWNIRGLGSMEKRRAIRNMVLCHKPVFLFIQETKQGYLNTKVVKSLGGSLLTKGVGVEAIGKAGGLVSLWNTELFNCKACISNERCIILMGELTNLKQDAVFYNVYAPNFEADRVKLWEFIVETQAAFPFPWCLGGDFNSMLDRTERKGGICNAGFIQNFSEFVRKARVIDLPTQGI</sequence>
<gene>
    <name evidence="2" type="ORF">Dsin_011493</name>
</gene>
<dbReference type="EMBL" id="JANJYJ010000003">
    <property type="protein sequence ID" value="KAK3224468.1"/>
    <property type="molecule type" value="Genomic_DNA"/>
</dbReference>
<proteinExistence type="predicted"/>
<feature type="domain" description="Endonuclease/exonuclease/phosphatase" evidence="1">
    <location>
        <begin position="4"/>
        <end position="151"/>
    </location>
</feature>
<accession>A0AAE0EDK2</accession>
<dbReference type="InterPro" id="IPR005135">
    <property type="entry name" value="Endo/exonuclease/phosphatase"/>
</dbReference>